<protein>
    <submittedName>
        <fullName evidence="4">LPXTG-motif cell wall anchor domain-containing protein</fullName>
    </submittedName>
</protein>
<dbReference type="EMBL" id="FNSH01000001">
    <property type="protein sequence ID" value="SEB86604.1"/>
    <property type="molecule type" value="Genomic_DNA"/>
</dbReference>
<evidence type="ECO:0000313" key="4">
    <source>
        <dbReference type="EMBL" id="SEB86604.1"/>
    </source>
</evidence>
<dbReference type="InterPro" id="IPR042229">
    <property type="entry name" value="Listeria/Bacterioides_rpt_sf"/>
</dbReference>
<sequence>MGWSPSAKYTSTDGAKLYYGNKTASELIKDGVTELYPVYIDRTSIVSYLDDNVAHINMDKTDQQTVPGSTINPQLDTDPSDHVIPLYFDETKNSYDISLESSFEMNKVLAHWLYTGNGSTIMTNTQSDQGSSAKQAKYTQVDLNVIIPEGVDVPEEIPLTFSGYYFQPYMALDTVSRDKFEIKEVTGAEKWNITELVSNTDPSTTFTVKNPNKSRNITIRTILRTNGAYGGKKIANVSARTIQDEQMRLIDSTPLSVSKAKALELLKSQESLTITGLIDGYVKLPTTSLWGLSIDLSQKIPAVNAQTPVSLSLSSIPVTFNKNSKNLGDASDQNLGTSRVAYKGSLKDDSLNTGTKPSATVEGDTIADAPASFTASGLTYKFKEWNTKADGTGETFTENTIVTEPLTVYAIYTADAPVMNEAPQLTVSDKTITQGDELDLKSLIVSATDKEDGDLKDAVQITDEGGFNKNVVGKYTVSFKVTDSKGASTTKQATVTVVAKQTPQPPTPDNPTPDNPTPDKPTPGTNKPLPNQAKTMGAKTTLPATGDNTTAGLSVALLSLALVGVAGVLHYKKNLTK</sequence>
<keyword evidence="2" id="KW-0472">Membrane</keyword>
<accession>A0AB38A7C8</accession>
<comment type="caution">
    <text evidence="4">The sequence shown here is derived from an EMBL/GenBank/DDBJ whole genome shotgun (WGS) entry which is preliminary data.</text>
</comment>
<dbReference type="Proteomes" id="UP000183687">
    <property type="component" value="Unassembled WGS sequence"/>
</dbReference>
<evidence type="ECO:0000256" key="2">
    <source>
        <dbReference type="SAM" id="Phobius"/>
    </source>
</evidence>
<gene>
    <name evidence="4" type="ORF">SAMN04489746_1194</name>
</gene>
<keyword evidence="2" id="KW-0812">Transmembrane</keyword>
<keyword evidence="2" id="KW-1133">Transmembrane helix</keyword>
<evidence type="ECO:0000259" key="3">
    <source>
        <dbReference type="Pfam" id="PF16403"/>
    </source>
</evidence>
<dbReference type="GO" id="GO:0030313">
    <property type="term" value="C:cell envelope"/>
    <property type="evidence" value="ECO:0007669"/>
    <property type="project" value="UniProtKB-SubCell"/>
</dbReference>
<dbReference type="Gene3D" id="2.60.40.10">
    <property type="entry name" value="Immunoglobulins"/>
    <property type="match status" value="1"/>
</dbReference>
<evidence type="ECO:0000256" key="1">
    <source>
        <dbReference type="SAM" id="MobiDB-lite"/>
    </source>
</evidence>
<dbReference type="NCBIfam" id="TIGR01167">
    <property type="entry name" value="LPXTG_anchor"/>
    <property type="match status" value="1"/>
</dbReference>
<proteinExistence type="predicted"/>
<name>A0AB38A7C8_9ACTN</name>
<organism evidence="4 5">
    <name type="scientific">Atopobium minutum</name>
    <dbReference type="NCBI Taxonomy" id="1381"/>
    <lineage>
        <taxon>Bacteria</taxon>
        <taxon>Bacillati</taxon>
        <taxon>Actinomycetota</taxon>
        <taxon>Coriobacteriia</taxon>
        <taxon>Coriobacteriales</taxon>
        <taxon>Atopobiaceae</taxon>
        <taxon>Atopobium</taxon>
    </lineage>
</organism>
<feature type="domain" description="Pesticidal crystal protein Cry22Aa Ig-like" evidence="3">
    <location>
        <begin position="431"/>
        <end position="497"/>
    </location>
</feature>
<feature type="region of interest" description="Disordered" evidence="1">
    <location>
        <begin position="499"/>
        <end position="545"/>
    </location>
</feature>
<dbReference type="RefSeq" id="WP_021736040.1">
    <property type="nucleotide sequence ID" value="NZ_CALJSN010000009.1"/>
</dbReference>
<dbReference type="Gene3D" id="2.60.40.4270">
    <property type="entry name" value="Listeria-Bacteroides repeat domain"/>
    <property type="match status" value="1"/>
</dbReference>
<feature type="transmembrane region" description="Helical" evidence="2">
    <location>
        <begin position="551"/>
        <end position="571"/>
    </location>
</feature>
<evidence type="ECO:0000313" key="5">
    <source>
        <dbReference type="Proteomes" id="UP000183687"/>
    </source>
</evidence>
<dbReference type="Pfam" id="PF16403">
    <property type="entry name" value="Bact_surface_Ig-like"/>
    <property type="match status" value="1"/>
</dbReference>
<reference evidence="4 5" key="1">
    <citation type="submission" date="2016-10" db="EMBL/GenBank/DDBJ databases">
        <authorList>
            <person name="Varghese N."/>
            <person name="Submissions S."/>
        </authorList>
    </citation>
    <scope>NUCLEOTIDE SEQUENCE [LARGE SCALE GENOMIC DNA]</scope>
    <source>
        <strain evidence="4 5">DSM 20586</strain>
    </source>
</reference>
<dbReference type="AlphaFoldDB" id="A0AB38A7C8"/>
<dbReference type="InterPro" id="IPR032179">
    <property type="entry name" value="Cry22Aa_Ig-like"/>
</dbReference>
<feature type="compositionally biased region" description="Pro residues" evidence="1">
    <location>
        <begin position="503"/>
        <end position="521"/>
    </location>
</feature>
<dbReference type="InterPro" id="IPR013783">
    <property type="entry name" value="Ig-like_fold"/>
</dbReference>
<dbReference type="GO" id="GO:0005975">
    <property type="term" value="P:carbohydrate metabolic process"/>
    <property type="evidence" value="ECO:0007669"/>
    <property type="project" value="UniProtKB-ARBA"/>
</dbReference>